<feature type="chain" id="PRO_5040327423" evidence="2">
    <location>
        <begin position="16"/>
        <end position="327"/>
    </location>
</feature>
<protein>
    <submittedName>
        <fullName evidence="3">Uncharacterized protein</fullName>
    </submittedName>
</protein>
<evidence type="ECO:0000256" key="2">
    <source>
        <dbReference type="SAM" id="SignalP"/>
    </source>
</evidence>
<keyword evidence="4" id="KW-1185">Reference proteome</keyword>
<feature type="signal peptide" evidence="2">
    <location>
        <begin position="1"/>
        <end position="15"/>
    </location>
</feature>
<feature type="region of interest" description="Disordered" evidence="1">
    <location>
        <begin position="291"/>
        <end position="327"/>
    </location>
</feature>
<gene>
    <name evidence="3" type="ORF">K461DRAFT_278026</name>
</gene>
<proteinExistence type="predicted"/>
<comment type="caution">
    <text evidence="3">The sequence shown here is derived from an EMBL/GenBank/DDBJ whole genome shotgun (WGS) entry which is preliminary data.</text>
</comment>
<dbReference type="EMBL" id="ML996085">
    <property type="protein sequence ID" value="KAF2153212.1"/>
    <property type="molecule type" value="Genomic_DNA"/>
</dbReference>
<dbReference type="AlphaFoldDB" id="A0A9P4J4B9"/>
<dbReference type="Proteomes" id="UP000799439">
    <property type="component" value="Unassembled WGS sequence"/>
</dbReference>
<reference evidence="3" key="1">
    <citation type="journal article" date="2020" name="Stud. Mycol.">
        <title>101 Dothideomycetes genomes: a test case for predicting lifestyles and emergence of pathogens.</title>
        <authorList>
            <person name="Haridas S."/>
            <person name="Albert R."/>
            <person name="Binder M."/>
            <person name="Bloem J."/>
            <person name="Labutti K."/>
            <person name="Salamov A."/>
            <person name="Andreopoulos B."/>
            <person name="Baker S."/>
            <person name="Barry K."/>
            <person name="Bills G."/>
            <person name="Bluhm B."/>
            <person name="Cannon C."/>
            <person name="Castanera R."/>
            <person name="Culley D."/>
            <person name="Daum C."/>
            <person name="Ezra D."/>
            <person name="Gonzalez J."/>
            <person name="Henrissat B."/>
            <person name="Kuo A."/>
            <person name="Liang C."/>
            <person name="Lipzen A."/>
            <person name="Lutzoni F."/>
            <person name="Magnuson J."/>
            <person name="Mondo S."/>
            <person name="Nolan M."/>
            <person name="Ohm R."/>
            <person name="Pangilinan J."/>
            <person name="Park H.-J."/>
            <person name="Ramirez L."/>
            <person name="Alfaro M."/>
            <person name="Sun H."/>
            <person name="Tritt A."/>
            <person name="Yoshinaga Y."/>
            <person name="Zwiers L.-H."/>
            <person name="Turgeon B."/>
            <person name="Goodwin S."/>
            <person name="Spatafora J."/>
            <person name="Crous P."/>
            <person name="Grigoriev I."/>
        </authorList>
    </citation>
    <scope>NUCLEOTIDE SEQUENCE</scope>
    <source>
        <strain evidence="3">CBS 260.36</strain>
    </source>
</reference>
<sequence length="327" mass="35341">MRISLLLLWLLPTSALDLCQYSDPVLPHANVTNGYSIPGFLPNADGQTIVSNATFDVWNITAAVYRNATTLQTDLRTYLSIPATQLQQYDFRNHTTKENATQWNSSPIICAQVMEYSLATLPLSRSSPDGRCTSLASVQCLADLEQQFLQPALQFRRNLGSAAPQDPTTFCQEYRSSIPNATKWPDRCASLSKEYPRGNYGSSGFDLSNLDAKCPLTLPAYGGDPLPTSPDDYTVYDRAVNGITTWIFTRFGNASMNDSGADVQIMCPSAGGEGNHTSPGSRNVVIPDATAAGRDAGPSAGQCGVGAMKGAHPFRGQSPIMDDHDCR</sequence>
<organism evidence="3 4">
    <name type="scientific">Myriangium duriaei CBS 260.36</name>
    <dbReference type="NCBI Taxonomy" id="1168546"/>
    <lineage>
        <taxon>Eukaryota</taxon>
        <taxon>Fungi</taxon>
        <taxon>Dikarya</taxon>
        <taxon>Ascomycota</taxon>
        <taxon>Pezizomycotina</taxon>
        <taxon>Dothideomycetes</taxon>
        <taxon>Dothideomycetidae</taxon>
        <taxon>Myriangiales</taxon>
        <taxon>Myriangiaceae</taxon>
        <taxon>Myriangium</taxon>
    </lineage>
</organism>
<keyword evidence="2" id="KW-0732">Signal</keyword>
<accession>A0A9P4J4B9</accession>
<name>A0A9P4J4B9_9PEZI</name>
<evidence type="ECO:0000313" key="4">
    <source>
        <dbReference type="Proteomes" id="UP000799439"/>
    </source>
</evidence>
<evidence type="ECO:0000313" key="3">
    <source>
        <dbReference type="EMBL" id="KAF2153212.1"/>
    </source>
</evidence>
<dbReference type="OrthoDB" id="4526039at2759"/>
<evidence type="ECO:0000256" key="1">
    <source>
        <dbReference type="SAM" id="MobiDB-lite"/>
    </source>
</evidence>